<dbReference type="SUPFAM" id="SSF51120">
    <property type="entry name" value="beta-Roll"/>
    <property type="match status" value="3"/>
</dbReference>
<evidence type="ECO:0000313" key="4">
    <source>
        <dbReference type="Proteomes" id="UP000001191"/>
    </source>
</evidence>
<keyword evidence="4" id="KW-1185">Reference proteome</keyword>
<dbReference type="InterPro" id="IPR050557">
    <property type="entry name" value="RTX_toxin/Mannuronan_C5-epim"/>
</dbReference>
<gene>
    <name evidence="3" type="ordered locus">Npun_R3154</name>
</gene>
<reference evidence="4" key="1">
    <citation type="submission" date="2008-04" db="EMBL/GenBank/DDBJ databases">
        <title>Complete sequence of chromosome of Nostoc punctiforme ATCC 29133.</title>
        <authorList>
            <consortium name="US DOE Joint Genome Institute"/>
            <person name="Copeland A."/>
            <person name="Lucas S."/>
            <person name="Lapidus A."/>
            <person name="Glavina del Rio T."/>
            <person name="Dalin E."/>
            <person name="Tice H."/>
            <person name="Pitluck S."/>
            <person name="Chain P."/>
            <person name="Malfatti S."/>
            <person name="Shin M."/>
            <person name="Vergez L."/>
            <person name="Schmutz J."/>
            <person name="Larimer F."/>
            <person name="Land M."/>
            <person name="Hauser L."/>
            <person name="Kyrpides N."/>
            <person name="Kim E."/>
            <person name="Meeks J.C."/>
            <person name="Elhai J."/>
            <person name="Campbell E.L."/>
            <person name="Thiel T."/>
            <person name="Longmire J."/>
            <person name="Potts M."/>
            <person name="Atlas R."/>
        </authorList>
    </citation>
    <scope>NUCLEOTIDE SEQUENCE [LARGE SCALE GENOMIC DNA]</scope>
    <source>
        <strain evidence="4">ATCC 29133 / PCC 73102</strain>
    </source>
</reference>
<accession>B2IYM9</accession>
<name>B2IYM9_NOSP7</name>
<evidence type="ECO:0000313" key="3">
    <source>
        <dbReference type="EMBL" id="ACC81612.1"/>
    </source>
</evidence>
<dbReference type="eggNOG" id="COG2931">
    <property type="taxonomic scope" value="Bacteria"/>
</dbReference>
<dbReference type="Proteomes" id="UP000001191">
    <property type="component" value="Chromosome"/>
</dbReference>
<dbReference type="GO" id="GO:0005576">
    <property type="term" value="C:extracellular region"/>
    <property type="evidence" value="ECO:0007669"/>
    <property type="project" value="UniProtKB-SubCell"/>
</dbReference>
<sequence length="442" mass="45036">MSRPLPHLFDSNILGGQNSLLNIYYQVTGLHIPSSVLVGTASNDLLNGSNGNDLIVGGLGNDFIVGSLGQDVLFGGAGNDFFLRLPNDEDDFVSGGSGNDLVGGGGGDDILLGGSGNDGLFGAADDDLLYGGAGNDVLFGAEGRDRFVAKAGEGVDSFVDFNPTDDFIALAGGLSFNQIKIEAVGPSSLISVAATGELLALVAFVSPNQFTSANFVQVSNAELYSQHESPLSQDIPSVGVANPQTVGTDGSDFLNGGFGNDIIQGGLSNDVINGGTGSDRLFGDEGGDFINGDLGNDYVNGGVGGDFLNGGWDNDTIVGDAGDDLLNGGLGNDQLFAGADNDVLNGDEGNDLLDGGLGFNLLSGGSGHDTFILGRGARFDQIFDFQKGVDHIKLPDQISFGQLSLIQTGGNVLIAIAGSSEPPLAVVDRIQASSLTATDFIA</sequence>
<evidence type="ECO:0000256" key="1">
    <source>
        <dbReference type="ARBA" id="ARBA00004613"/>
    </source>
</evidence>
<evidence type="ECO:0000256" key="2">
    <source>
        <dbReference type="ARBA" id="ARBA00022525"/>
    </source>
</evidence>
<comment type="subcellular location">
    <subcellularLocation>
        <location evidence="1">Secreted</location>
    </subcellularLocation>
</comment>
<dbReference type="PANTHER" id="PTHR38340:SF1">
    <property type="entry name" value="S-LAYER PROTEIN"/>
    <property type="match status" value="1"/>
</dbReference>
<dbReference type="EnsemblBacteria" id="ACC81612">
    <property type="protein sequence ID" value="ACC81612"/>
    <property type="gene ID" value="Npun_R3154"/>
</dbReference>
<dbReference type="EMBL" id="CP001037">
    <property type="protein sequence ID" value="ACC81612.1"/>
    <property type="molecule type" value="Genomic_DNA"/>
</dbReference>
<protein>
    <submittedName>
        <fullName evidence="3">Hemolysin-type calcium-binding region</fullName>
    </submittedName>
</protein>
<dbReference type="InterPro" id="IPR018511">
    <property type="entry name" value="Hemolysin-typ_Ca-bd_CS"/>
</dbReference>
<dbReference type="STRING" id="63737.Npun_R3154"/>
<dbReference type="Pfam" id="PF00353">
    <property type="entry name" value="HemolysinCabind"/>
    <property type="match status" value="5"/>
</dbReference>
<dbReference type="PROSITE" id="PS00330">
    <property type="entry name" value="HEMOLYSIN_CALCIUM"/>
    <property type="match status" value="3"/>
</dbReference>
<dbReference type="InterPro" id="IPR011049">
    <property type="entry name" value="Serralysin-like_metalloprot_C"/>
</dbReference>
<dbReference type="AlphaFoldDB" id="B2IYM9"/>
<proteinExistence type="predicted"/>
<dbReference type="GO" id="GO:0005509">
    <property type="term" value="F:calcium ion binding"/>
    <property type="evidence" value="ECO:0007669"/>
    <property type="project" value="InterPro"/>
</dbReference>
<keyword evidence="2" id="KW-0964">Secreted</keyword>
<dbReference type="Gene3D" id="2.150.10.10">
    <property type="entry name" value="Serralysin-like metalloprotease, C-terminal"/>
    <property type="match status" value="4"/>
</dbReference>
<dbReference type="PANTHER" id="PTHR38340">
    <property type="entry name" value="S-LAYER PROTEIN"/>
    <property type="match status" value="1"/>
</dbReference>
<dbReference type="RefSeq" id="WP_012409593.1">
    <property type="nucleotide sequence ID" value="NC_010628.1"/>
</dbReference>
<dbReference type="HOGENOM" id="CLU_023784_4_0_3"/>
<dbReference type="KEGG" id="npu:Npun_R3154"/>
<dbReference type="InterPro" id="IPR001343">
    <property type="entry name" value="Hemolysn_Ca-bd"/>
</dbReference>
<dbReference type="PRINTS" id="PR00313">
    <property type="entry name" value="CABNDNGRPT"/>
</dbReference>
<organism evidence="3 4">
    <name type="scientific">Nostoc punctiforme (strain ATCC 29133 / PCC 73102)</name>
    <dbReference type="NCBI Taxonomy" id="63737"/>
    <lineage>
        <taxon>Bacteria</taxon>
        <taxon>Bacillati</taxon>
        <taxon>Cyanobacteriota</taxon>
        <taxon>Cyanophyceae</taxon>
        <taxon>Nostocales</taxon>
        <taxon>Nostocaceae</taxon>
        <taxon>Nostoc</taxon>
    </lineage>
</organism>
<dbReference type="OrthoDB" id="479987at2"/>
<reference evidence="3 4" key="2">
    <citation type="journal article" date="2013" name="Plant Physiol.">
        <title>A Nostoc punctiforme Sugar Transporter Necessary to Establish a Cyanobacterium-Plant Symbiosis.</title>
        <authorList>
            <person name="Ekman M."/>
            <person name="Picossi S."/>
            <person name="Campbell E.L."/>
            <person name="Meeks J.C."/>
            <person name="Flores E."/>
        </authorList>
    </citation>
    <scope>NUCLEOTIDE SEQUENCE [LARGE SCALE GENOMIC DNA]</scope>
    <source>
        <strain evidence="4">ATCC 29133 / PCC 73102</strain>
    </source>
</reference>